<dbReference type="InterPro" id="IPR011009">
    <property type="entry name" value="Kinase-like_dom_sf"/>
</dbReference>
<keyword evidence="2" id="KW-1185">Reference proteome</keyword>
<dbReference type="Gene3D" id="1.10.510.10">
    <property type="entry name" value="Transferase(Phosphotransferase) domain 1"/>
    <property type="match status" value="1"/>
</dbReference>
<name>A0A8H4A8H7_GIGMA</name>
<evidence type="ECO:0000313" key="2">
    <source>
        <dbReference type="Proteomes" id="UP000439903"/>
    </source>
</evidence>
<organism evidence="1 2">
    <name type="scientific">Gigaspora margarita</name>
    <dbReference type="NCBI Taxonomy" id="4874"/>
    <lineage>
        <taxon>Eukaryota</taxon>
        <taxon>Fungi</taxon>
        <taxon>Fungi incertae sedis</taxon>
        <taxon>Mucoromycota</taxon>
        <taxon>Glomeromycotina</taxon>
        <taxon>Glomeromycetes</taxon>
        <taxon>Diversisporales</taxon>
        <taxon>Gigasporaceae</taxon>
        <taxon>Gigaspora</taxon>
    </lineage>
</organism>
<evidence type="ECO:0000313" key="1">
    <source>
        <dbReference type="EMBL" id="KAF0450819.1"/>
    </source>
</evidence>
<proteinExistence type="predicted"/>
<dbReference type="SUPFAM" id="SSF56112">
    <property type="entry name" value="Protein kinase-like (PK-like)"/>
    <property type="match status" value="1"/>
</dbReference>
<dbReference type="AlphaFoldDB" id="A0A8H4A8H7"/>
<dbReference type="Proteomes" id="UP000439903">
    <property type="component" value="Unassembled WGS sequence"/>
</dbReference>
<dbReference type="EMBL" id="WTPW01001179">
    <property type="protein sequence ID" value="KAF0450819.1"/>
    <property type="molecule type" value="Genomic_DNA"/>
</dbReference>
<reference evidence="1 2" key="1">
    <citation type="journal article" date="2019" name="Environ. Microbiol.">
        <title>At the nexus of three kingdoms: the genome of the mycorrhizal fungus Gigaspora margarita provides insights into plant, endobacterial and fungal interactions.</title>
        <authorList>
            <person name="Venice F."/>
            <person name="Ghignone S."/>
            <person name="Salvioli di Fossalunga A."/>
            <person name="Amselem J."/>
            <person name="Novero M."/>
            <person name="Xianan X."/>
            <person name="Sedzielewska Toro K."/>
            <person name="Morin E."/>
            <person name="Lipzen A."/>
            <person name="Grigoriev I.V."/>
            <person name="Henrissat B."/>
            <person name="Martin F.M."/>
            <person name="Bonfante P."/>
        </authorList>
    </citation>
    <scope>NUCLEOTIDE SEQUENCE [LARGE SCALE GENOMIC DNA]</scope>
    <source>
        <strain evidence="1 2">BEG34</strain>
    </source>
</reference>
<protein>
    <submittedName>
        <fullName evidence="1">Kinase-like protein</fullName>
    </submittedName>
</protein>
<keyword evidence="1" id="KW-0418">Kinase</keyword>
<accession>A0A8H4A8H7</accession>
<comment type="caution">
    <text evidence="1">The sequence shown here is derived from an EMBL/GenBank/DDBJ whole genome shotgun (WGS) entry which is preliminary data.</text>
</comment>
<sequence length="92" mass="10972">MTSRTEPKLANFHFARMSEGILTDIEYYFFKSDSLVSIRKMVENMCLNAKKKRYTQQCEIFSFGMMLWELFRKFPYHGKDIGYFTNDITKVG</sequence>
<keyword evidence="1" id="KW-0808">Transferase</keyword>
<gene>
    <name evidence="1" type="ORF">F8M41_002109</name>
</gene>
<dbReference type="GO" id="GO:0016301">
    <property type="term" value="F:kinase activity"/>
    <property type="evidence" value="ECO:0007669"/>
    <property type="project" value="UniProtKB-KW"/>
</dbReference>